<dbReference type="AlphaFoldDB" id="A0AA36D5N8"/>
<feature type="non-terminal residue" evidence="1">
    <location>
        <position position="143"/>
    </location>
</feature>
<proteinExistence type="predicted"/>
<accession>A0AA36D5N8</accession>
<reference evidence="1" key="1">
    <citation type="submission" date="2023-06" db="EMBL/GenBank/DDBJ databases">
        <authorList>
            <person name="Delattre M."/>
        </authorList>
    </citation>
    <scope>NUCLEOTIDE SEQUENCE</scope>
    <source>
        <strain evidence="1">AF72</strain>
    </source>
</reference>
<evidence type="ECO:0000313" key="1">
    <source>
        <dbReference type="EMBL" id="CAJ0580154.1"/>
    </source>
</evidence>
<gene>
    <name evidence="1" type="ORF">MSPICULIGERA_LOCUS18355</name>
</gene>
<comment type="caution">
    <text evidence="1">The sequence shown here is derived from an EMBL/GenBank/DDBJ whole genome shotgun (WGS) entry which is preliminary data.</text>
</comment>
<keyword evidence="2" id="KW-1185">Reference proteome</keyword>
<evidence type="ECO:0000313" key="2">
    <source>
        <dbReference type="Proteomes" id="UP001177023"/>
    </source>
</evidence>
<dbReference type="Proteomes" id="UP001177023">
    <property type="component" value="Unassembled WGS sequence"/>
</dbReference>
<protein>
    <submittedName>
        <fullName evidence="1">Uncharacterized protein</fullName>
    </submittedName>
</protein>
<sequence>MPPDIRHHIVQRLVDFRSTSSSPAACSTTTDGPGSCSMEEGCCSKMLPFAQCSLDMPGIYNVTFYFDESNGCAKTHGGDVTSGSGRHLLPNGRLLVIYLLRIADVVYPALCALHLAQLHSKQMVYNTFAAPWPPVRQLAAARR</sequence>
<dbReference type="EMBL" id="CATQJA010002659">
    <property type="protein sequence ID" value="CAJ0580154.1"/>
    <property type="molecule type" value="Genomic_DNA"/>
</dbReference>
<name>A0AA36D5N8_9BILA</name>
<organism evidence="1 2">
    <name type="scientific">Mesorhabditis spiculigera</name>
    <dbReference type="NCBI Taxonomy" id="96644"/>
    <lineage>
        <taxon>Eukaryota</taxon>
        <taxon>Metazoa</taxon>
        <taxon>Ecdysozoa</taxon>
        <taxon>Nematoda</taxon>
        <taxon>Chromadorea</taxon>
        <taxon>Rhabditida</taxon>
        <taxon>Rhabditina</taxon>
        <taxon>Rhabditomorpha</taxon>
        <taxon>Rhabditoidea</taxon>
        <taxon>Rhabditidae</taxon>
        <taxon>Mesorhabditinae</taxon>
        <taxon>Mesorhabditis</taxon>
    </lineage>
</organism>